<sequence>MILFLSFEASFQPMWGEKSTKGSIRISASYRQILALVACTTYEPIATVSLVGPACWKPRTHKLNCDASYINYACVTRLDYIIKDHNRCQTFAASLRVIIKH</sequence>
<dbReference type="EMBL" id="JAMYWD010000001">
    <property type="protein sequence ID" value="KAJ4981460.1"/>
    <property type="molecule type" value="Genomic_DNA"/>
</dbReference>
<evidence type="ECO:0000313" key="2">
    <source>
        <dbReference type="Proteomes" id="UP001141806"/>
    </source>
</evidence>
<evidence type="ECO:0000313" key="1">
    <source>
        <dbReference type="EMBL" id="KAJ4981460.1"/>
    </source>
</evidence>
<reference evidence="1" key="1">
    <citation type="journal article" date="2023" name="Plant J.">
        <title>The genome of the king protea, Protea cynaroides.</title>
        <authorList>
            <person name="Chang J."/>
            <person name="Duong T.A."/>
            <person name="Schoeman C."/>
            <person name="Ma X."/>
            <person name="Roodt D."/>
            <person name="Barker N."/>
            <person name="Li Z."/>
            <person name="Van de Peer Y."/>
            <person name="Mizrachi E."/>
        </authorList>
    </citation>
    <scope>NUCLEOTIDE SEQUENCE</scope>
    <source>
        <tissue evidence="1">Young leaves</tissue>
    </source>
</reference>
<organism evidence="1 2">
    <name type="scientific">Protea cynaroides</name>
    <dbReference type="NCBI Taxonomy" id="273540"/>
    <lineage>
        <taxon>Eukaryota</taxon>
        <taxon>Viridiplantae</taxon>
        <taxon>Streptophyta</taxon>
        <taxon>Embryophyta</taxon>
        <taxon>Tracheophyta</taxon>
        <taxon>Spermatophyta</taxon>
        <taxon>Magnoliopsida</taxon>
        <taxon>Proteales</taxon>
        <taxon>Proteaceae</taxon>
        <taxon>Protea</taxon>
    </lineage>
</organism>
<dbReference type="Proteomes" id="UP001141806">
    <property type="component" value="Unassembled WGS sequence"/>
</dbReference>
<dbReference type="AlphaFoldDB" id="A0A9Q0R2Y7"/>
<protein>
    <submittedName>
        <fullName evidence="1">Uncharacterized protein</fullName>
    </submittedName>
</protein>
<name>A0A9Q0R2Y7_9MAGN</name>
<accession>A0A9Q0R2Y7</accession>
<gene>
    <name evidence="1" type="ORF">NE237_032297</name>
</gene>
<proteinExistence type="predicted"/>
<keyword evidence="2" id="KW-1185">Reference proteome</keyword>
<comment type="caution">
    <text evidence="1">The sequence shown here is derived from an EMBL/GenBank/DDBJ whole genome shotgun (WGS) entry which is preliminary data.</text>
</comment>